<gene>
    <name evidence="1" type="ORF">LKE01_03200</name>
</gene>
<dbReference type="Proteomes" id="UP000321893">
    <property type="component" value="Unassembled WGS sequence"/>
</dbReference>
<keyword evidence="2" id="KW-1185">Reference proteome</keyword>
<accession>A0A511DRM6</accession>
<name>A0A511DRM6_LENKE</name>
<dbReference type="AlphaFoldDB" id="A0A511DRM6"/>
<comment type="caution">
    <text evidence="1">The sequence shown here is derived from an EMBL/GenBank/DDBJ whole genome shotgun (WGS) entry which is preliminary data.</text>
</comment>
<reference evidence="1" key="1">
    <citation type="submission" date="2019-07" db="EMBL/GenBank/DDBJ databases">
        <title>Whole genome shotgun sequence of Lactobacillus kefiri NBRC 15888.</title>
        <authorList>
            <person name="Hosoyama A."/>
            <person name="Uohara A."/>
            <person name="Ohji S."/>
            <person name="Ichikawa N."/>
        </authorList>
    </citation>
    <scope>NUCLEOTIDE SEQUENCE [LARGE SCALE GENOMIC DNA]</scope>
    <source>
        <strain evidence="1">NBRC 15888</strain>
    </source>
</reference>
<proteinExistence type="predicted"/>
<protein>
    <submittedName>
        <fullName evidence="1">Uncharacterized protein</fullName>
    </submittedName>
</protein>
<dbReference type="STRING" id="1423764.FC95_GL001690"/>
<organism evidence="1 2">
    <name type="scientific">Lentilactobacillus kefiri</name>
    <name type="common">Lactobacillus kefiri</name>
    <dbReference type="NCBI Taxonomy" id="33962"/>
    <lineage>
        <taxon>Bacteria</taxon>
        <taxon>Bacillati</taxon>
        <taxon>Bacillota</taxon>
        <taxon>Bacilli</taxon>
        <taxon>Lactobacillales</taxon>
        <taxon>Lactobacillaceae</taxon>
        <taxon>Lentilactobacillus</taxon>
    </lineage>
</organism>
<dbReference type="RefSeq" id="WP_225364643.1">
    <property type="nucleotide sequence ID" value="NZ_BJVK01000002.1"/>
</dbReference>
<evidence type="ECO:0000313" key="1">
    <source>
        <dbReference type="EMBL" id="GEL27500.1"/>
    </source>
</evidence>
<sequence length="209" mass="24189">MLQNVLDMVKPENHVANTIISDTDVFHDEVQKLRDNGNWVVIDTNDNRKYFYVGKIISSNPQELVMMVVDMNGRFGGYVWIRYDDICRIITDSDYLRVIDKFVDENKKNKHFALPVLNADRAFDNADNILIHIITQSIRYQKVIRFETADEENFVGYPTSINLATGVLNVELLDVDDNGDLPTKQVGIENIREMAFDYFKAFLTENEID</sequence>
<evidence type="ECO:0000313" key="2">
    <source>
        <dbReference type="Proteomes" id="UP000321893"/>
    </source>
</evidence>
<dbReference type="EMBL" id="BJVK01000002">
    <property type="protein sequence ID" value="GEL27500.1"/>
    <property type="molecule type" value="Genomic_DNA"/>
</dbReference>